<reference evidence="1 2" key="1">
    <citation type="submission" date="2018-07" db="EMBL/GenBank/DDBJ databases">
        <title>Genomic Encyclopedia of Type Strains, Phase III (KMG-III): the genomes of soil and plant-associated and newly described type strains.</title>
        <authorList>
            <person name="Whitman W."/>
        </authorList>
    </citation>
    <scope>NUCLEOTIDE SEQUENCE [LARGE SCALE GENOMIC DNA]</scope>
    <source>
        <strain evidence="1 2">CECT 8487</strain>
    </source>
</reference>
<organism evidence="1 2">
    <name type="scientific">Seonamhaeicola aphaedonensis</name>
    <dbReference type="NCBI Taxonomy" id="1461338"/>
    <lineage>
        <taxon>Bacteria</taxon>
        <taxon>Pseudomonadati</taxon>
        <taxon>Bacteroidota</taxon>
        <taxon>Flavobacteriia</taxon>
        <taxon>Flavobacteriales</taxon>
        <taxon>Flavobacteriaceae</taxon>
    </lineage>
</organism>
<dbReference type="EMBL" id="QRDX01000001">
    <property type="protein sequence ID" value="RED49987.1"/>
    <property type="molecule type" value="Genomic_DNA"/>
</dbReference>
<evidence type="ECO:0000313" key="2">
    <source>
        <dbReference type="Proteomes" id="UP000256629"/>
    </source>
</evidence>
<name>A0A3D9HKF2_9FLAO</name>
<evidence type="ECO:0000313" key="1">
    <source>
        <dbReference type="EMBL" id="RED49987.1"/>
    </source>
</evidence>
<sequence length="283" mass="33782">MKRIKFWLAIIGATLFFNSCSNIVISYNPFYTKDVVYFEPRLIGNWMEPELVNDDEDYEIPRGSWEVQKFKDFLFNYHVNPYVPLEHNKDNFKNIEGLDDVLFRYKKDLEEHEHYKNAYAIIHRKGETSTIFIGTPFNIENQLFIDLMPIYQRDCSNNNYSEDKPDSNLFFKAHIVATHSLIRLKIKSNNMVYLNFIDERQLSDLIDAHKIKISHQKATNAYDYVNATTSFGMGYEDYLLLTARSEELVKFIKKYAKDDDKWIKYSEKEDFWGILHYLYLTRD</sequence>
<dbReference type="RefSeq" id="WP_116038954.1">
    <property type="nucleotide sequence ID" value="NZ_QRDX01000001.1"/>
</dbReference>
<dbReference type="AlphaFoldDB" id="A0A3D9HKF2"/>
<protein>
    <submittedName>
        <fullName evidence="1">Uncharacterized protein</fullName>
    </submittedName>
</protein>
<proteinExistence type="predicted"/>
<dbReference type="OrthoDB" id="1421611at2"/>
<comment type="caution">
    <text evidence="1">The sequence shown here is derived from an EMBL/GenBank/DDBJ whole genome shotgun (WGS) entry which is preliminary data.</text>
</comment>
<accession>A0A3D9HKF2</accession>
<gene>
    <name evidence="1" type="ORF">DFQ02_1017</name>
</gene>
<dbReference type="Proteomes" id="UP000256629">
    <property type="component" value="Unassembled WGS sequence"/>
</dbReference>
<keyword evidence="2" id="KW-1185">Reference proteome</keyword>